<feature type="domain" description="SIS" evidence="5">
    <location>
        <begin position="109"/>
        <end position="247"/>
    </location>
</feature>
<evidence type="ECO:0000259" key="4">
    <source>
        <dbReference type="PROSITE" id="PS51071"/>
    </source>
</evidence>
<proteinExistence type="predicted"/>
<dbReference type="SUPFAM" id="SSF53697">
    <property type="entry name" value="SIS domain"/>
    <property type="match status" value="1"/>
</dbReference>
<dbReference type="InterPro" id="IPR036388">
    <property type="entry name" value="WH-like_DNA-bd_sf"/>
</dbReference>
<dbReference type="GO" id="GO:1901135">
    <property type="term" value="P:carbohydrate derivative metabolic process"/>
    <property type="evidence" value="ECO:0007669"/>
    <property type="project" value="InterPro"/>
</dbReference>
<dbReference type="PROSITE" id="PS51464">
    <property type="entry name" value="SIS"/>
    <property type="match status" value="1"/>
</dbReference>
<dbReference type="InterPro" id="IPR000281">
    <property type="entry name" value="HTH_RpiR"/>
</dbReference>
<dbReference type="EMBL" id="CP041356">
    <property type="protein sequence ID" value="QDK70072.1"/>
    <property type="molecule type" value="Genomic_DNA"/>
</dbReference>
<dbReference type="AlphaFoldDB" id="A0A514Z647"/>
<dbReference type="InterPro" id="IPR001347">
    <property type="entry name" value="SIS_dom"/>
</dbReference>
<dbReference type="InterPro" id="IPR046348">
    <property type="entry name" value="SIS_dom_sf"/>
</dbReference>
<keyword evidence="1" id="KW-0805">Transcription regulation</keyword>
<dbReference type="InterPro" id="IPR009057">
    <property type="entry name" value="Homeodomain-like_sf"/>
</dbReference>
<feature type="domain" description="HTH rpiR-type" evidence="4">
    <location>
        <begin position="1"/>
        <end position="73"/>
    </location>
</feature>
<dbReference type="Gene3D" id="1.10.10.10">
    <property type="entry name" value="Winged helix-like DNA-binding domain superfamily/Winged helix DNA-binding domain"/>
    <property type="match status" value="1"/>
</dbReference>
<gene>
    <name evidence="6" type="ORF">FLP15_01380</name>
</gene>
<name>A0A514Z647_9LACT</name>
<reference evidence="6 7" key="1">
    <citation type="submission" date="2019-07" db="EMBL/GenBank/DDBJ databases">
        <title>Genome sequencing of KACC 19320.</title>
        <authorList>
            <person name="Heo J."/>
            <person name="Kim S.-J."/>
            <person name="Kim J.-S."/>
            <person name="Hong S.-B."/>
            <person name="Kwon S.-W."/>
        </authorList>
    </citation>
    <scope>NUCLEOTIDE SEQUENCE [LARGE SCALE GENOMIC DNA]</scope>
    <source>
        <strain evidence="6 7">KACC 19320</strain>
    </source>
</reference>
<evidence type="ECO:0000313" key="7">
    <source>
        <dbReference type="Proteomes" id="UP000315128"/>
    </source>
</evidence>
<accession>A0A514Z647</accession>
<evidence type="ECO:0000259" key="5">
    <source>
        <dbReference type="PROSITE" id="PS51464"/>
    </source>
</evidence>
<dbReference type="GO" id="GO:0097367">
    <property type="term" value="F:carbohydrate derivative binding"/>
    <property type="evidence" value="ECO:0007669"/>
    <property type="project" value="InterPro"/>
</dbReference>
<dbReference type="CDD" id="cd05013">
    <property type="entry name" value="SIS_RpiR"/>
    <property type="match status" value="1"/>
</dbReference>
<dbReference type="InterPro" id="IPR047640">
    <property type="entry name" value="RpiR-like"/>
</dbReference>
<evidence type="ECO:0000256" key="3">
    <source>
        <dbReference type="ARBA" id="ARBA00023163"/>
    </source>
</evidence>
<organism evidence="6 7">
    <name type="scientific">Lactococcus protaetiae</name>
    <dbReference type="NCBI Taxonomy" id="2592653"/>
    <lineage>
        <taxon>Bacteria</taxon>
        <taxon>Bacillati</taxon>
        <taxon>Bacillota</taxon>
        <taxon>Bacilli</taxon>
        <taxon>Lactobacillales</taxon>
        <taxon>Streptococcaceae</taxon>
        <taxon>Lactococcus</taxon>
    </lineage>
</organism>
<keyword evidence="2" id="KW-0238">DNA-binding</keyword>
<sequence length="258" mass="29152">MEVLIMDRSFSSTELYTWNFLEDNEDKVQSMTITKLASISHVSAATIERTLKKSGYDGYSDYKSSKKNRPHYILKESGFSVVAQELIEKNREEVNRTIDLLVLGDIEEIVHLIHKSQNIYIMSAGPTKSVANYFASKLQLSGKSCIALDDKDYMLFYANKMGREDLLLILSLYGETEEIILAGEIAKKNHANMVTLTSEGESTLAQQADYKMICYKSHLKKFGMTTDTASRISLEIIARVLLDMWSIYKNLGNITGAK</sequence>
<dbReference type="InterPro" id="IPR035472">
    <property type="entry name" value="RpiR-like_SIS"/>
</dbReference>
<evidence type="ECO:0000256" key="2">
    <source>
        <dbReference type="ARBA" id="ARBA00023125"/>
    </source>
</evidence>
<dbReference type="PANTHER" id="PTHR30514">
    <property type="entry name" value="GLUCOKINASE"/>
    <property type="match status" value="1"/>
</dbReference>
<dbReference type="GO" id="GO:0003677">
    <property type="term" value="F:DNA binding"/>
    <property type="evidence" value="ECO:0007669"/>
    <property type="project" value="UniProtKB-KW"/>
</dbReference>
<evidence type="ECO:0000256" key="1">
    <source>
        <dbReference type="ARBA" id="ARBA00023015"/>
    </source>
</evidence>
<dbReference type="GO" id="GO:0003700">
    <property type="term" value="F:DNA-binding transcription factor activity"/>
    <property type="evidence" value="ECO:0007669"/>
    <property type="project" value="InterPro"/>
</dbReference>
<dbReference type="Pfam" id="PF01380">
    <property type="entry name" value="SIS"/>
    <property type="match status" value="1"/>
</dbReference>
<evidence type="ECO:0000313" key="6">
    <source>
        <dbReference type="EMBL" id="QDK70072.1"/>
    </source>
</evidence>
<dbReference type="PROSITE" id="PS51071">
    <property type="entry name" value="HTH_RPIR"/>
    <property type="match status" value="1"/>
</dbReference>
<dbReference type="PANTHER" id="PTHR30514:SF21">
    <property type="entry name" value="RPIR-FAMILY TRANSCRIPTIONAL REGULATOR"/>
    <property type="match status" value="1"/>
</dbReference>
<dbReference type="KEGG" id="lack:FLP15_01380"/>
<dbReference type="Gene3D" id="3.40.50.10490">
    <property type="entry name" value="Glucose-6-phosphate isomerase like protein, domain 1"/>
    <property type="match status" value="1"/>
</dbReference>
<dbReference type="SUPFAM" id="SSF46689">
    <property type="entry name" value="Homeodomain-like"/>
    <property type="match status" value="1"/>
</dbReference>
<dbReference type="Proteomes" id="UP000315128">
    <property type="component" value="Chromosome"/>
</dbReference>
<keyword evidence="3" id="KW-0804">Transcription</keyword>
<dbReference type="OrthoDB" id="2367514at2"/>
<protein>
    <submittedName>
        <fullName evidence="6">MurR/RpiR family transcriptional regulator</fullName>
    </submittedName>
</protein>
<keyword evidence="7" id="KW-1185">Reference proteome</keyword>